<evidence type="ECO:0000256" key="7">
    <source>
        <dbReference type="PROSITE-ProRule" id="PRU00175"/>
    </source>
</evidence>
<evidence type="ECO:0000256" key="5">
    <source>
        <dbReference type="ARBA" id="ARBA00022833"/>
    </source>
</evidence>
<dbReference type="GO" id="GO:0061630">
    <property type="term" value="F:ubiquitin protein ligase activity"/>
    <property type="evidence" value="ECO:0007669"/>
    <property type="project" value="UniProtKB-EC"/>
</dbReference>
<evidence type="ECO:0000256" key="3">
    <source>
        <dbReference type="ARBA" id="ARBA00022723"/>
    </source>
</evidence>
<name>A0A9R1QTL4_TRITD</name>
<evidence type="ECO:0000256" key="4">
    <source>
        <dbReference type="ARBA" id="ARBA00022771"/>
    </source>
</evidence>
<organism evidence="9 10">
    <name type="scientific">Triticum turgidum subsp. durum</name>
    <name type="common">Durum wheat</name>
    <name type="synonym">Triticum durum</name>
    <dbReference type="NCBI Taxonomy" id="4567"/>
    <lineage>
        <taxon>Eukaryota</taxon>
        <taxon>Viridiplantae</taxon>
        <taxon>Streptophyta</taxon>
        <taxon>Embryophyta</taxon>
        <taxon>Tracheophyta</taxon>
        <taxon>Spermatophyta</taxon>
        <taxon>Magnoliopsida</taxon>
        <taxon>Liliopsida</taxon>
        <taxon>Poales</taxon>
        <taxon>Poaceae</taxon>
        <taxon>BOP clade</taxon>
        <taxon>Pooideae</taxon>
        <taxon>Triticodae</taxon>
        <taxon>Triticeae</taxon>
        <taxon>Triticinae</taxon>
        <taxon>Triticum</taxon>
    </lineage>
</organism>
<reference evidence="9 10" key="1">
    <citation type="submission" date="2017-09" db="EMBL/GenBank/DDBJ databases">
        <authorList>
            <consortium name="International Durum Wheat Genome Sequencing Consortium (IDWGSC)"/>
            <person name="Milanesi L."/>
        </authorList>
    </citation>
    <scope>NUCLEOTIDE SEQUENCE [LARGE SCALE GENOMIC DNA]</scope>
    <source>
        <strain evidence="10">cv. Svevo</strain>
    </source>
</reference>
<keyword evidence="3" id="KW-0479">Metal-binding</keyword>
<dbReference type="Gramene" id="TRITD3Bv1G230850.1">
    <property type="protein sequence ID" value="TRITD3Bv1G230850.1"/>
    <property type="gene ID" value="TRITD3Bv1G230850"/>
</dbReference>
<evidence type="ECO:0000256" key="1">
    <source>
        <dbReference type="ARBA" id="ARBA00000900"/>
    </source>
</evidence>
<dbReference type="InterPro" id="IPR053238">
    <property type="entry name" value="RING-H2_zinc_finger"/>
</dbReference>
<proteinExistence type="inferred from homology"/>
<dbReference type="PROSITE" id="PS50089">
    <property type="entry name" value="ZF_RING_2"/>
    <property type="match status" value="1"/>
</dbReference>
<dbReference type="SUPFAM" id="SSF57850">
    <property type="entry name" value="RING/U-box"/>
    <property type="match status" value="1"/>
</dbReference>
<dbReference type="Pfam" id="PF13639">
    <property type="entry name" value="zf-RING_2"/>
    <property type="match status" value="1"/>
</dbReference>
<sequence>MSNHAAAATAGLLVMRRVEATARWFSIDPGPADAGCQFAVSVRCYVKRSLVFRRRGQPPYVIYQPYIGASNGSIMKFGVRDLSVLQSDDACRWALRRMLARMPQLQVLRHTDVDWDDVVPSNMVPQIVRAACGDNAPHGFTFHFVMAVDRQFIHDEQALLMACKRELGGSDKLENCPICLDVLEGEPVVQPPRCPHAFHHRCIFRWFCKATTCPICRRDVRICALPEFLSL</sequence>
<dbReference type="InterPro" id="IPR001841">
    <property type="entry name" value="Znf_RING"/>
</dbReference>
<dbReference type="PANTHER" id="PTHR14155:SF604">
    <property type="entry name" value="RING-TYPE DOMAIN-CONTAINING PROTEIN"/>
    <property type="match status" value="1"/>
</dbReference>
<accession>A0A9R1QTL4</accession>
<gene>
    <name evidence="9" type="ORF">TRITD_3Bv1G230850</name>
</gene>
<feature type="domain" description="RING-type" evidence="8">
    <location>
        <begin position="176"/>
        <end position="217"/>
    </location>
</feature>
<dbReference type="AlphaFoldDB" id="A0A9R1QTL4"/>
<protein>
    <recommendedName>
        <fullName evidence="2">RING-type E3 ubiquitin transferase</fullName>
        <ecNumber evidence="2">2.3.2.27</ecNumber>
    </recommendedName>
</protein>
<keyword evidence="10" id="KW-1185">Reference proteome</keyword>
<dbReference type="Gene3D" id="3.30.40.10">
    <property type="entry name" value="Zinc/RING finger domain, C3HC4 (zinc finger)"/>
    <property type="match status" value="1"/>
</dbReference>
<comment type="similarity">
    <text evidence="6">Belongs to the RING-type zinc finger family. ATL subfamily.</text>
</comment>
<dbReference type="Proteomes" id="UP000324705">
    <property type="component" value="Chromosome 3B"/>
</dbReference>
<evidence type="ECO:0000256" key="2">
    <source>
        <dbReference type="ARBA" id="ARBA00012483"/>
    </source>
</evidence>
<dbReference type="PANTHER" id="PTHR14155">
    <property type="entry name" value="RING FINGER DOMAIN-CONTAINING"/>
    <property type="match status" value="1"/>
</dbReference>
<dbReference type="GO" id="GO:0008270">
    <property type="term" value="F:zinc ion binding"/>
    <property type="evidence" value="ECO:0007669"/>
    <property type="project" value="UniProtKB-KW"/>
</dbReference>
<evidence type="ECO:0000313" key="9">
    <source>
        <dbReference type="EMBL" id="VAH83387.1"/>
    </source>
</evidence>
<keyword evidence="5" id="KW-0862">Zinc</keyword>
<dbReference type="EMBL" id="LT934116">
    <property type="protein sequence ID" value="VAH83387.1"/>
    <property type="molecule type" value="Genomic_DNA"/>
</dbReference>
<dbReference type="InterPro" id="IPR013083">
    <property type="entry name" value="Znf_RING/FYVE/PHD"/>
</dbReference>
<comment type="catalytic activity">
    <reaction evidence="1">
        <text>S-ubiquitinyl-[E2 ubiquitin-conjugating enzyme]-L-cysteine + [acceptor protein]-L-lysine = [E2 ubiquitin-conjugating enzyme]-L-cysteine + N(6)-ubiquitinyl-[acceptor protein]-L-lysine.</text>
        <dbReference type="EC" id="2.3.2.27"/>
    </reaction>
</comment>
<dbReference type="EC" id="2.3.2.27" evidence="2"/>
<evidence type="ECO:0000256" key="6">
    <source>
        <dbReference type="ARBA" id="ARBA00024209"/>
    </source>
</evidence>
<dbReference type="SMART" id="SM00184">
    <property type="entry name" value="RING"/>
    <property type="match status" value="1"/>
</dbReference>
<evidence type="ECO:0000259" key="8">
    <source>
        <dbReference type="PROSITE" id="PS50089"/>
    </source>
</evidence>
<evidence type="ECO:0000313" key="10">
    <source>
        <dbReference type="Proteomes" id="UP000324705"/>
    </source>
</evidence>
<keyword evidence="4 7" id="KW-0863">Zinc-finger</keyword>
<dbReference type="OMA" id="CEWESIL"/>